<organism evidence="2">
    <name type="scientific">Ostreid herpesvirus 1</name>
    <name type="common">OsHV-1</name>
    <name type="synonym">Pacific oyster herpesvirus</name>
    <dbReference type="NCBI Taxonomy" id="261939"/>
    <lineage>
        <taxon>Viruses</taxon>
        <taxon>Duplodnaviria</taxon>
        <taxon>Heunggongvirae</taxon>
        <taxon>Peploviricota</taxon>
        <taxon>Herviviricetes</taxon>
        <taxon>Herpesvirales</taxon>
        <taxon>Malacoherpesviridae</taxon>
        <taxon>Ostreavirus</taxon>
        <taxon>Ostreavirus ostreidmalaco1</taxon>
    </lineage>
</organism>
<evidence type="ECO:0000313" key="2">
    <source>
        <dbReference type="EMBL" id="AHC31338.1"/>
    </source>
</evidence>
<keyword evidence="1" id="KW-0472">Membrane</keyword>
<accession>V9QLD9</accession>
<keyword evidence="1" id="KW-0812">Transmembrane</keyword>
<name>V9QLD9_OSHV1</name>
<dbReference type="EMBL" id="KF517345">
    <property type="protein sequence ID" value="AHC31338.1"/>
    <property type="molecule type" value="Genomic_DNA"/>
</dbReference>
<reference evidence="2" key="1">
    <citation type="journal article" date="2013" name="Virus Res.">
        <title>Genome exploration of six variants of the Ostreid Herpesvirus 1 and characterization of large deletion in OsHV-1?Var specimens.</title>
        <authorList>
            <person name="Martenot C."/>
            <person name="Travaille E."/>
            <person name="Lethuillier O."/>
            <person name="Lelong C."/>
            <person name="Houssin M."/>
        </authorList>
    </citation>
    <scope>NUCLEOTIDE SEQUENCE</scope>
    <source>
        <strain evidence="2">001-ORF77</strain>
    </source>
</reference>
<protein>
    <submittedName>
        <fullName evidence="2">Uncharacterized protein</fullName>
    </submittedName>
</protein>
<evidence type="ECO:0000256" key="1">
    <source>
        <dbReference type="SAM" id="Phobius"/>
    </source>
</evidence>
<sequence>MMRKYLILLILLPALAVGIIPDVTTTVGDMVDTSYLIVNCRADIGTQELPPTKLELSSDKIKFTATDLSSTSTQACERSIVVTKTGLNILRVAGVDEFGYTAEAIDENKYIASCVINDEDKINRVLRIKITHPAMFDYTEWVCKTTASDGVETTARGGIDTGAILFDFENSDMELRTNGMKKDKKTLPMTFDCLIDGPFKTVIKQEIYGHKLPLFGVDMVLKKGNGDTSRIRGELFGRNKIDIDETPPLDDFTIRKESDLCGDTTRLKEITLAATNNNEFAANNIVIFLNTGFTNDDNSRTNYHNDQKKENAVLDPYRELLKTECFGRHTKTMVTTPINQLQHDTQCFRYDFIGSAQFISDNGHILAGVNKLSLHGGLINPTEEYDLTLNWEEDMDFQTERILLEMPSKIGAIYTGVRTGMPLKVVIPTHNLISDLYKEVAEAMVSFNRMEIKMLKLDQNKIAEVSCNSHKPFFYKAIVIMQKGCWIDTIDAPSRCLNTDDDRAFKVVTIEDYTFYLRRKIHSQYRDAVYGRDMDYRCMGSYYYCFSDYRRYNKLRDMVVVEQPIDTKLTNTILAASNAKYSSECVQDNVENLVQADFNVKGYTDGIADNLITHINTDLNMGSTMARKFPIAEITNSDVKCHCGQVVNTCNRYSFTNAINTLGTIYQPNTFPLVLTGSNNRESTMWCESMGFRSPIKKAKIMAANFACGGSTTPFIDFSDDLLNYLPTPIFTTVKDLTAAPEKRYIIECKDIPTACLSESSISINIIMDWIYDPPKTQSELGLDSEPEATGKTYKSKRVIWQKTNGPIFGGEFKIERASFYTNAFTNQPELYKNTVLPEDELFDYISDGYTHTFFKTYFPENEIKPTSATCSYGKINILKTATITDFSSWITTNKQVLCTGSNYQYNVKRIGNKIFTTDVTWPNDCPSVDNVKIELLSNNEADLLYSVVCSSQGTAIIDGLKTITYSEDPIPMDSHMDGNVAYCIPTDNGIKVVLATNLRDEYVNSLKLRTGYQINELSINQIDTAQVDTLGQGCITPPRHYPIDIAVDSTGIPQSFVFDCTIPEYLQSSMDTNPATCTSFPEVETVKLVIVYSGVFSSSVKHTIAMRGRTKGPCSGLANTECELLPQVNGLDKGIRYTIKDIYFSNLFKNTPGLSVRAYCTLPNIAETNTVTKELSKTMTRIKLRVPQNAPPETPHYDTEYMYKGVNRFYYYMSYTVLGVVVITILTMSIILCLKFRVKMKLSRQQMTSTGEGQQMLYIHAEV</sequence>
<feature type="transmembrane region" description="Helical" evidence="1">
    <location>
        <begin position="1210"/>
        <end position="1235"/>
    </location>
</feature>
<proteinExistence type="predicted"/>
<organismHost>
    <name type="scientific">Pecten maximus</name>
    <name type="common">King scallop</name>
    <name type="synonym">Pilgrim's clam</name>
    <dbReference type="NCBI Taxonomy" id="6579"/>
</organismHost>
<keyword evidence="1" id="KW-1133">Transmembrane helix</keyword>
<organismHost>
    <name type="scientific">Magallana gigas</name>
    <name type="common">Pacific oyster</name>
    <name type="synonym">Crassostrea gigas</name>
    <dbReference type="NCBI Taxonomy" id="29159"/>
</organismHost>